<reference evidence="2 3" key="1">
    <citation type="submission" date="2014-12" db="EMBL/GenBank/DDBJ databases">
        <title>Genome assembly of Enhygromyxa salina DSM 15201.</title>
        <authorList>
            <person name="Sharma G."/>
            <person name="Subramanian S."/>
        </authorList>
    </citation>
    <scope>NUCLEOTIDE SEQUENCE [LARGE SCALE GENOMIC DNA]</scope>
    <source>
        <strain evidence="2 3">DSM 15201</strain>
    </source>
</reference>
<dbReference type="RefSeq" id="WP_052557830.1">
    <property type="nucleotide sequence ID" value="NZ_JMCC02000133.1"/>
</dbReference>
<dbReference type="GO" id="GO:0015385">
    <property type="term" value="F:sodium:proton antiporter activity"/>
    <property type="evidence" value="ECO:0007669"/>
    <property type="project" value="TreeGrafter"/>
</dbReference>
<dbReference type="EMBL" id="JMCC02000133">
    <property type="protein sequence ID" value="KIG12404.1"/>
    <property type="molecule type" value="Genomic_DNA"/>
</dbReference>
<keyword evidence="1" id="KW-1133">Transmembrane helix</keyword>
<organism evidence="2 3">
    <name type="scientific">Enhygromyxa salina</name>
    <dbReference type="NCBI Taxonomy" id="215803"/>
    <lineage>
        <taxon>Bacteria</taxon>
        <taxon>Pseudomonadati</taxon>
        <taxon>Myxococcota</taxon>
        <taxon>Polyangia</taxon>
        <taxon>Nannocystales</taxon>
        <taxon>Nannocystaceae</taxon>
        <taxon>Enhygromyxa</taxon>
    </lineage>
</organism>
<evidence type="ECO:0000313" key="2">
    <source>
        <dbReference type="EMBL" id="KIG12404.1"/>
    </source>
</evidence>
<dbReference type="AlphaFoldDB" id="A0A0C1Z3X5"/>
<name>A0A0C1Z3X5_9BACT</name>
<gene>
    <name evidence="2" type="ORF">DB30_01526</name>
</gene>
<dbReference type="Proteomes" id="UP000031599">
    <property type="component" value="Unassembled WGS sequence"/>
</dbReference>
<sequence>MSVLEILGGIFMLGGCVFALTGAIGVLRMPDFYTRLHPAGKSDTLAQGLILFGLVLLAGQQLINAWPTEDNSHADQWIGFANIILKLALLSALLFLTAPTATHAISKAARLDRYTRLPFDQEPDDAAGTSRVAEIVVVGDIAEPLEEEPGPVLNVRETVAEEDDS</sequence>
<accession>A0A0C1Z3X5</accession>
<feature type="transmembrane region" description="Helical" evidence="1">
    <location>
        <begin position="48"/>
        <end position="66"/>
    </location>
</feature>
<dbReference type="NCBIfam" id="TIGR01300">
    <property type="entry name" value="CPA3_mnhG_phaG"/>
    <property type="match status" value="1"/>
</dbReference>
<dbReference type="InterPro" id="IPR005133">
    <property type="entry name" value="PhaG_MnhG_YufB"/>
</dbReference>
<proteinExistence type="predicted"/>
<dbReference type="PANTHER" id="PTHR34703">
    <property type="entry name" value="ANTIPORTER SUBUNIT MNHG2-RELATED"/>
    <property type="match status" value="1"/>
</dbReference>
<evidence type="ECO:0000313" key="3">
    <source>
        <dbReference type="Proteomes" id="UP000031599"/>
    </source>
</evidence>
<feature type="transmembrane region" description="Helical" evidence="1">
    <location>
        <begin position="78"/>
        <end position="98"/>
    </location>
</feature>
<feature type="transmembrane region" description="Helical" evidence="1">
    <location>
        <begin position="6"/>
        <end position="27"/>
    </location>
</feature>
<dbReference type="PANTHER" id="PTHR34703:SF1">
    <property type="entry name" value="ANTIPORTER SUBUNIT MNHG2-RELATED"/>
    <property type="match status" value="1"/>
</dbReference>
<comment type="caution">
    <text evidence="2">The sequence shown here is derived from an EMBL/GenBank/DDBJ whole genome shotgun (WGS) entry which is preliminary data.</text>
</comment>
<dbReference type="Pfam" id="PF03334">
    <property type="entry name" value="PhaG_MnhG_YufB"/>
    <property type="match status" value="1"/>
</dbReference>
<keyword evidence="1" id="KW-0472">Membrane</keyword>
<protein>
    <submittedName>
        <fullName evidence="2">Na(+) H(+) antiporter subunit G</fullName>
    </submittedName>
</protein>
<keyword evidence="1" id="KW-0812">Transmembrane</keyword>
<evidence type="ECO:0000256" key="1">
    <source>
        <dbReference type="SAM" id="Phobius"/>
    </source>
</evidence>